<dbReference type="EMBL" id="FZNR01000022">
    <property type="protein sequence ID" value="SNS74316.1"/>
    <property type="molecule type" value="Genomic_DNA"/>
</dbReference>
<dbReference type="SUPFAM" id="SSF48452">
    <property type="entry name" value="TPR-like"/>
    <property type="match status" value="1"/>
</dbReference>
<dbReference type="Gene3D" id="1.25.40.10">
    <property type="entry name" value="Tetratricopeptide repeat domain"/>
    <property type="match status" value="1"/>
</dbReference>
<proteinExistence type="predicted"/>
<evidence type="ECO:0008006" key="3">
    <source>
        <dbReference type="Google" id="ProtNLM"/>
    </source>
</evidence>
<dbReference type="OrthoDB" id="5191325at2"/>
<evidence type="ECO:0000313" key="2">
    <source>
        <dbReference type="Proteomes" id="UP000198415"/>
    </source>
</evidence>
<accession>A0A239GYM6</accession>
<sequence>MPTDWYRTTEWHESARAEFERRLARARPLSRGQYLRIKAVSLAGAGVVDGARELCRRVLTLDPEGFEAASATELLGDLERAQGNAAVAEQHYRTLLGRWPSLNGTSHLAELSLAELLTEHGEAEHLAEADALLTACAERGSLRFNDAIFRWNVARARLADKLGDEQARTAAAARALALVGSGPQLPRHPGIGVVQADEATLRWLKQLANHAGR</sequence>
<gene>
    <name evidence="1" type="ORF">SAMN06264365_122133</name>
</gene>
<dbReference type="Proteomes" id="UP000198415">
    <property type="component" value="Unassembled WGS sequence"/>
</dbReference>
<dbReference type="InterPro" id="IPR011990">
    <property type="entry name" value="TPR-like_helical_dom_sf"/>
</dbReference>
<dbReference type="RefSeq" id="WP_143232795.1">
    <property type="nucleotide sequence ID" value="NZ_BOMU01000100.1"/>
</dbReference>
<name>A0A239GYM6_9ACTN</name>
<reference evidence="1 2" key="1">
    <citation type="submission" date="2017-06" db="EMBL/GenBank/DDBJ databases">
        <authorList>
            <person name="Kim H.J."/>
            <person name="Triplett B.A."/>
        </authorList>
    </citation>
    <scope>NUCLEOTIDE SEQUENCE [LARGE SCALE GENOMIC DNA]</scope>
    <source>
        <strain evidence="1 2">DSM 43151</strain>
    </source>
</reference>
<dbReference type="AlphaFoldDB" id="A0A239GYM6"/>
<evidence type="ECO:0000313" key="1">
    <source>
        <dbReference type="EMBL" id="SNS74316.1"/>
    </source>
</evidence>
<organism evidence="1 2">
    <name type="scientific">Actinoplanes regularis</name>
    <dbReference type="NCBI Taxonomy" id="52697"/>
    <lineage>
        <taxon>Bacteria</taxon>
        <taxon>Bacillati</taxon>
        <taxon>Actinomycetota</taxon>
        <taxon>Actinomycetes</taxon>
        <taxon>Micromonosporales</taxon>
        <taxon>Micromonosporaceae</taxon>
        <taxon>Actinoplanes</taxon>
    </lineage>
</organism>
<keyword evidence="2" id="KW-1185">Reference proteome</keyword>
<protein>
    <recommendedName>
        <fullName evidence="3">Tetratricopeptide repeat-containing protein</fullName>
    </recommendedName>
</protein>